<dbReference type="InterPro" id="IPR011257">
    <property type="entry name" value="DNA_glycosylase"/>
</dbReference>
<dbReference type="CDD" id="cd00056">
    <property type="entry name" value="ENDO3c"/>
    <property type="match status" value="1"/>
</dbReference>
<dbReference type="PANTHER" id="PTHR10359">
    <property type="entry name" value="A/G-SPECIFIC ADENINE GLYCOSYLASE/ENDONUCLEASE III"/>
    <property type="match status" value="1"/>
</dbReference>
<keyword evidence="3" id="KW-0479">Metal-binding</keyword>
<protein>
    <submittedName>
        <fullName evidence="7">Endonuclease</fullName>
    </submittedName>
</protein>
<dbReference type="SMART" id="SM00478">
    <property type="entry name" value="ENDO3c"/>
    <property type="match status" value="1"/>
</dbReference>
<keyword evidence="5" id="KW-0411">Iron-sulfur</keyword>
<dbReference type="RefSeq" id="WP_367983556.1">
    <property type="nucleotide sequence ID" value="NZ_JBAKFF010000001.1"/>
</dbReference>
<name>A0ABV3T7K3_9GAMM</name>
<evidence type="ECO:0000313" key="7">
    <source>
        <dbReference type="EMBL" id="MEX0430770.1"/>
    </source>
</evidence>
<dbReference type="InterPro" id="IPR003265">
    <property type="entry name" value="HhH-GPD_domain"/>
</dbReference>
<dbReference type="PIRSF" id="PIRSF001435">
    <property type="entry name" value="Nth"/>
    <property type="match status" value="1"/>
</dbReference>
<dbReference type="PANTHER" id="PTHR10359:SF19">
    <property type="entry name" value="DNA REPAIR GLYCOSYLASE MJ1434-RELATED"/>
    <property type="match status" value="1"/>
</dbReference>
<evidence type="ECO:0000256" key="1">
    <source>
        <dbReference type="ARBA" id="ARBA00001966"/>
    </source>
</evidence>
<keyword evidence="8" id="KW-1185">Reference proteome</keyword>
<proteinExistence type="predicted"/>
<keyword evidence="7" id="KW-0540">Nuclease</keyword>
<reference evidence="7 8" key="1">
    <citation type="submission" date="2024-02" db="EMBL/GenBank/DDBJ databases">
        <title>New especies of Spiribacter isolated from saline water.</title>
        <authorList>
            <person name="Leon M.J."/>
            <person name="De La Haba R."/>
            <person name="Sanchez-Porro C."/>
            <person name="Ventosa A."/>
        </authorList>
    </citation>
    <scope>NUCLEOTIDE SEQUENCE [LARGE SCALE GENOMIC DNA]</scope>
    <source>
        <strain evidence="8">ag22IC4-189</strain>
    </source>
</reference>
<evidence type="ECO:0000256" key="3">
    <source>
        <dbReference type="ARBA" id="ARBA00022723"/>
    </source>
</evidence>
<evidence type="ECO:0000256" key="5">
    <source>
        <dbReference type="ARBA" id="ARBA00023014"/>
    </source>
</evidence>
<evidence type="ECO:0000259" key="6">
    <source>
        <dbReference type="SMART" id="SM00478"/>
    </source>
</evidence>
<dbReference type="InterPro" id="IPR003651">
    <property type="entry name" value="Endonuclease3_FeS-loop_motif"/>
</dbReference>
<comment type="cofactor">
    <cofactor evidence="1">
        <name>[4Fe-4S] cluster</name>
        <dbReference type="ChEBI" id="CHEBI:49883"/>
    </cofactor>
</comment>
<keyword evidence="4" id="KW-0408">Iron</keyword>
<evidence type="ECO:0000256" key="2">
    <source>
        <dbReference type="ARBA" id="ARBA00022485"/>
    </source>
</evidence>
<comment type="caution">
    <text evidence="7">The sequence shown here is derived from an EMBL/GenBank/DDBJ whole genome shotgun (WGS) entry which is preliminary data.</text>
</comment>
<dbReference type="GO" id="GO:0004519">
    <property type="term" value="F:endonuclease activity"/>
    <property type="evidence" value="ECO:0007669"/>
    <property type="project" value="UniProtKB-KW"/>
</dbReference>
<dbReference type="InterPro" id="IPR023170">
    <property type="entry name" value="HhH_base_excis_C"/>
</dbReference>
<organism evidence="7 8">
    <name type="scientific">Spiribacter insolitus</name>
    <dbReference type="NCBI Taxonomy" id="3122417"/>
    <lineage>
        <taxon>Bacteria</taxon>
        <taxon>Pseudomonadati</taxon>
        <taxon>Pseudomonadota</taxon>
        <taxon>Gammaproteobacteria</taxon>
        <taxon>Chromatiales</taxon>
        <taxon>Ectothiorhodospiraceae</taxon>
        <taxon>Spiribacter</taxon>
    </lineage>
</organism>
<dbReference type="Proteomes" id="UP001556637">
    <property type="component" value="Unassembled WGS sequence"/>
</dbReference>
<dbReference type="Pfam" id="PF00730">
    <property type="entry name" value="HhH-GPD"/>
    <property type="match status" value="1"/>
</dbReference>
<evidence type="ECO:0000256" key="4">
    <source>
        <dbReference type="ARBA" id="ARBA00023004"/>
    </source>
</evidence>
<dbReference type="EMBL" id="JBAKFF010000001">
    <property type="protein sequence ID" value="MEX0430770.1"/>
    <property type="molecule type" value="Genomic_DNA"/>
</dbReference>
<dbReference type="Gene3D" id="1.10.1670.10">
    <property type="entry name" value="Helix-hairpin-Helix base-excision DNA repair enzymes (C-terminal)"/>
    <property type="match status" value="1"/>
</dbReference>
<evidence type="ECO:0000313" key="8">
    <source>
        <dbReference type="Proteomes" id="UP001556637"/>
    </source>
</evidence>
<feature type="domain" description="HhH-GPD" evidence="6">
    <location>
        <begin position="50"/>
        <end position="207"/>
    </location>
</feature>
<keyword evidence="7" id="KW-0378">Hydrolase</keyword>
<keyword evidence="2" id="KW-0004">4Fe-4S</keyword>
<accession>A0ABV3T7K3</accession>
<gene>
    <name evidence="7" type="ORF">V6X30_05050</name>
</gene>
<sequence>MTTKDAGSQTLPVADSAAVPRLFHRLHGALGPQSWWPAESAFEVLVGAVLTQNAAWRNVEQVIDGLRALDWMTPEAILAAPPKALAECLRPSGYYNVKSQRLRAACETWLALGGEAGIRSMETASARARLLEVKGLGPESVDDVLLYGFHRPVFVVDAYTRRIFSRIGLVSPRIGYDDLQALFHKALAPDVGQFNEFHALIVTIGKWYCRPRIPRCEACPLRDDCAHGLARDQRS</sequence>
<dbReference type="Gene3D" id="1.10.340.30">
    <property type="entry name" value="Hypothetical protein, domain 2"/>
    <property type="match status" value="1"/>
</dbReference>
<dbReference type="SUPFAM" id="SSF48150">
    <property type="entry name" value="DNA-glycosylase"/>
    <property type="match status" value="1"/>
</dbReference>
<dbReference type="SMART" id="SM00525">
    <property type="entry name" value="FES"/>
    <property type="match status" value="1"/>
</dbReference>
<keyword evidence="7" id="KW-0255">Endonuclease</keyword>